<evidence type="ECO:0000256" key="1">
    <source>
        <dbReference type="ARBA" id="ARBA00004141"/>
    </source>
</evidence>
<evidence type="ECO:0000256" key="2">
    <source>
        <dbReference type="ARBA" id="ARBA00008744"/>
    </source>
</evidence>
<dbReference type="PANTHER" id="PTHR31488:SF1">
    <property type="entry name" value="C-MANNOSYLTRANSFERASE DPY19L1"/>
    <property type="match status" value="1"/>
</dbReference>
<evidence type="ECO:0000256" key="4">
    <source>
        <dbReference type="ARBA" id="ARBA00022679"/>
    </source>
</evidence>
<dbReference type="Pfam" id="PF10034">
    <property type="entry name" value="Dpy19"/>
    <property type="match status" value="1"/>
</dbReference>
<evidence type="ECO:0000256" key="3">
    <source>
        <dbReference type="ARBA" id="ARBA00022676"/>
    </source>
</evidence>
<gene>
    <name evidence="9" type="ORF">CYNAS_LOCUS10548</name>
</gene>
<keyword evidence="7 8" id="KW-0472">Membrane</keyword>
<keyword evidence="3" id="KW-0328">Glycosyltransferase</keyword>
<comment type="caution">
    <text evidence="9">The sequence shown here is derived from an EMBL/GenBank/DDBJ whole genome shotgun (WGS) entry which is preliminary data.</text>
</comment>
<evidence type="ECO:0000313" key="9">
    <source>
        <dbReference type="EMBL" id="CAJ0598565.1"/>
    </source>
</evidence>
<dbReference type="PANTHER" id="PTHR31488">
    <property type="entry name" value="DPY-19-LIKE 1, LIKE (H. SAPIENS)"/>
    <property type="match status" value="1"/>
</dbReference>
<dbReference type="GO" id="GO:0000030">
    <property type="term" value="F:mannosyltransferase activity"/>
    <property type="evidence" value="ECO:0007669"/>
    <property type="project" value="TreeGrafter"/>
</dbReference>
<comment type="similarity">
    <text evidence="2">Belongs to the dpy-19 family.</text>
</comment>
<organism evidence="9 10">
    <name type="scientific">Cylicocyclus nassatus</name>
    <name type="common">Nematode worm</name>
    <dbReference type="NCBI Taxonomy" id="53992"/>
    <lineage>
        <taxon>Eukaryota</taxon>
        <taxon>Metazoa</taxon>
        <taxon>Ecdysozoa</taxon>
        <taxon>Nematoda</taxon>
        <taxon>Chromadorea</taxon>
        <taxon>Rhabditida</taxon>
        <taxon>Rhabditina</taxon>
        <taxon>Rhabditomorpha</taxon>
        <taxon>Strongyloidea</taxon>
        <taxon>Strongylidae</taxon>
        <taxon>Cylicocyclus</taxon>
    </lineage>
</organism>
<evidence type="ECO:0000256" key="5">
    <source>
        <dbReference type="ARBA" id="ARBA00022692"/>
    </source>
</evidence>
<protein>
    <submittedName>
        <fullName evidence="9">Uncharacterized protein</fullName>
    </submittedName>
</protein>
<evidence type="ECO:0000256" key="7">
    <source>
        <dbReference type="ARBA" id="ARBA00023136"/>
    </source>
</evidence>
<reference evidence="9" key="1">
    <citation type="submission" date="2023-07" db="EMBL/GenBank/DDBJ databases">
        <authorList>
            <consortium name="CYATHOMIX"/>
        </authorList>
    </citation>
    <scope>NUCLEOTIDE SEQUENCE</scope>
    <source>
        <strain evidence="9">N/A</strain>
    </source>
</reference>
<dbReference type="GO" id="GO:0005637">
    <property type="term" value="C:nuclear inner membrane"/>
    <property type="evidence" value="ECO:0007669"/>
    <property type="project" value="TreeGrafter"/>
</dbReference>
<proteinExistence type="inferred from homology"/>
<dbReference type="Proteomes" id="UP001176961">
    <property type="component" value="Unassembled WGS sequence"/>
</dbReference>
<dbReference type="InterPro" id="IPR018732">
    <property type="entry name" value="Dpy-19/Dpy-19-like"/>
</dbReference>
<dbReference type="AlphaFoldDB" id="A0AA36M5I9"/>
<evidence type="ECO:0000313" key="10">
    <source>
        <dbReference type="Proteomes" id="UP001176961"/>
    </source>
</evidence>
<evidence type="ECO:0000256" key="6">
    <source>
        <dbReference type="ARBA" id="ARBA00022989"/>
    </source>
</evidence>
<keyword evidence="5 8" id="KW-0812">Transmembrane</keyword>
<accession>A0AA36M5I9</accession>
<evidence type="ECO:0000256" key="8">
    <source>
        <dbReference type="SAM" id="Phobius"/>
    </source>
</evidence>
<feature type="transmembrane region" description="Helical" evidence="8">
    <location>
        <begin position="135"/>
        <end position="159"/>
    </location>
</feature>
<sequence length="160" mass="18590">MALLSGIAFSVLNTRHLSTLFENDRHFSHLADFEREMTYRTEMGLYYSYYKTIINAPSFISGLQEITHDNVTEYGHTINTLKRFNLYPEVILSFAYRQFKTLTNVFGWRLERCWTVNRGELDPVDSCEGIGNPHYFYIDHVFALAGTTAGWIFVLGILVR</sequence>
<name>A0AA36M5I9_CYLNA</name>
<keyword evidence="4" id="KW-0808">Transferase</keyword>
<dbReference type="EMBL" id="CATQJL010000223">
    <property type="protein sequence ID" value="CAJ0598565.1"/>
    <property type="molecule type" value="Genomic_DNA"/>
</dbReference>
<keyword evidence="10" id="KW-1185">Reference proteome</keyword>
<keyword evidence="6 8" id="KW-1133">Transmembrane helix</keyword>
<comment type="subcellular location">
    <subcellularLocation>
        <location evidence="1">Membrane</location>
        <topology evidence="1">Multi-pass membrane protein</topology>
    </subcellularLocation>
</comment>